<evidence type="ECO:0000313" key="3">
    <source>
        <dbReference type="Proteomes" id="UP001233999"/>
    </source>
</evidence>
<sequence>KENKNREKAAISENSDSEQRVNNTRGTAAQQTNTAERDQAIDFLEVISTLQTIIAGDKMSNQKKNIITDELKKLLTIIVDLKTKITVLESENWVLREVQSSNTKSYAQTVQMPSTSGKPAGNQRRQDPRHIAFISAEGNGAKEIQKLVTETVKPARDRIRIRSLRTIDKLHIVETDSEEDIEKLQNLRTLKVVVKVEKPRKRKPLMIIYDVNSTIKEDELMEIIYEQNFAEIMALDIFKKTSSTDSRVDQKIRALYTTLWK</sequence>
<proteinExistence type="predicted"/>
<reference evidence="2" key="1">
    <citation type="journal article" date="2023" name="IScience">
        <title>Live-bearing cockroach genome reveals convergent evolutionary mechanisms linked to viviparity in insects and beyond.</title>
        <authorList>
            <person name="Fouks B."/>
            <person name="Harrison M.C."/>
            <person name="Mikhailova A.A."/>
            <person name="Marchal E."/>
            <person name="English S."/>
            <person name="Carruthers M."/>
            <person name="Jennings E.C."/>
            <person name="Chiamaka E.L."/>
            <person name="Frigard R.A."/>
            <person name="Pippel M."/>
            <person name="Attardo G.M."/>
            <person name="Benoit J.B."/>
            <person name="Bornberg-Bauer E."/>
            <person name="Tobe S.S."/>
        </authorList>
    </citation>
    <scope>NUCLEOTIDE SEQUENCE</scope>
    <source>
        <strain evidence="2">Stay&amp;Tobe</strain>
    </source>
</reference>
<dbReference type="EMBL" id="JASPKZ010006822">
    <property type="protein sequence ID" value="KAJ9586934.1"/>
    <property type="molecule type" value="Genomic_DNA"/>
</dbReference>
<feature type="compositionally biased region" description="Polar residues" evidence="1">
    <location>
        <begin position="104"/>
        <end position="117"/>
    </location>
</feature>
<protein>
    <submittedName>
        <fullName evidence="2">Uncharacterized protein</fullName>
    </submittedName>
</protein>
<evidence type="ECO:0000313" key="2">
    <source>
        <dbReference type="EMBL" id="KAJ9586934.1"/>
    </source>
</evidence>
<feature type="region of interest" description="Disordered" evidence="1">
    <location>
        <begin position="104"/>
        <end position="126"/>
    </location>
</feature>
<accession>A0AAD8EEI1</accession>
<comment type="caution">
    <text evidence="2">The sequence shown here is derived from an EMBL/GenBank/DDBJ whole genome shotgun (WGS) entry which is preliminary data.</text>
</comment>
<reference evidence="2" key="2">
    <citation type="submission" date="2023-05" db="EMBL/GenBank/DDBJ databases">
        <authorList>
            <person name="Fouks B."/>
        </authorList>
    </citation>
    <scope>NUCLEOTIDE SEQUENCE</scope>
    <source>
        <strain evidence="2">Stay&amp;Tobe</strain>
        <tissue evidence="2">Testes</tissue>
    </source>
</reference>
<evidence type="ECO:0000256" key="1">
    <source>
        <dbReference type="SAM" id="MobiDB-lite"/>
    </source>
</evidence>
<feature type="compositionally biased region" description="Polar residues" evidence="1">
    <location>
        <begin position="20"/>
        <end position="34"/>
    </location>
</feature>
<feature type="region of interest" description="Disordered" evidence="1">
    <location>
        <begin position="1"/>
        <end position="34"/>
    </location>
</feature>
<keyword evidence="3" id="KW-1185">Reference proteome</keyword>
<feature type="non-terminal residue" evidence="2">
    <location>
        <position position="1"/>
    </location>
</feature>
<gene>
    <name evidence="2" type="ORF">L9F63_019478</name>
</gene>
<name>A0AAD8EEI1_DIPPU</name>
<organism evidence="2 3">
    <name type="scientific">Diploptera punctata</name>
    <name type="common">Pacific beetle cockroach</name>
    <dbReference type="NCBI Taxonomy" id="6984"/>
    <lineage>
        <taxon>Eukaryota</taxon>
        <taxon>Metazoa</taxon>
        <taxon>Ecdysozoa</taxon>
        <taxon>Arthropoda</taxon>
        <taxon>Hexapoda</taxon>
        <taxon>Insecta</taxon>
        <taxon>Pterygota</taxon>
        <taxon>Neoptera</taxon>
        <taxon>Polyneoptera</taxon>
        <taxon>Dictyoptera</taxon>
        <taxon>Blattodea</taxon>
        <taxon>Blaberoidea</taxon>
        <taxon>Blaberidae</taxon>
        <taxon>Diplopterinae</taxon>
        <taxon>Diploptera</taxon>
    </lineage>
</organism>
<dbReference type="Proteomes" id="UP001233999">
    <property type="component" value="Unassembled WGS sequence"/>
</dbReference>
<feature type="compositionally biased region" description="Basic and acidic residues" evidence="1">
    <location>
        <begin position="1"/>
        <end position="10"/>
    </location>
</feature>
<dbReference type="AlphaFoldDB" id="A0AAD8EEI1"/>